<name>A0A1J5NYQ7_9ZZZZ</name>
<dbReference type="AlphaFoldDB" id="A0A1J5NYQ7"/>
<accession>A0A1J5NYQ7</accession>
<proteinExistence type="predicted"/>
<dbReference type="EMBL" id="MLJW01008557">
    <property type="protein sequence ID" value="OIQ63934.1"/>
    <property type="molecule type" value="Genomic_DNA"/>
</dbReference>
<gene>
    <name evidence="1" type="ORF">GALL_545180</name>
</gene>
<sequence length="176" mass="18789">MIAVQVGAGADLCCVQPGVGFGDAEAGFVLTLDQRGQHPNLLFGGAVNHDGVEAENVDVDGAGPAHGRAGFGDGLGQDRGFGNAKARPAVFLRHRDAKPVASGHRVEKFIWEGRGVFAFQPVGIVEPGAHAQDFIADLLLRVGQCEVHRRDPSRLYLQKAIAYPDTRITRNRLDEG</sequence>
<evidence type="ECO:0000313" key="1">
    <source>
        <dbReference type="EMBL" id="OIQ63934.1"/>
    </source>
</evidence>
<organism evidence="1">
    <name type="scientific">mine drainage metagenome</name>
    <dbReference type="NCBI Taxonomy" id="410659"/>
    <lineage>
        <taxon>unclassified sequences</taxon>
        <taxon>metagenomes</taxon>
        <taxon>ecological metagenomes</taxon>
    </lineage>
</organism>
<protein>
    <submittedName>
        <fullName evidence="1">Uncharacterized protein</fullName>
    </submittedName>
</protein>
<comment type="caution">
    <text evidence="1">The sequence shown here is derived from an EMBL/GenBank/DDBJ whole genome shotgun (WGS) entry which is preliminary data.</text>
</comment>
<reference evidence="1" key="1">
    <citation type="submission" date="2016-10" db="EMBL/GenBank/DDBJ databases">
        <title>Sequence of Gallionella enrichment culture.</title>
        <authorList>
            <person name="Poehlein A."/>
            <person name="Muehling M."/>
            <person name="Daniel R."/>
        </authorList>
    </citation>
    <scope>NUCLEOTIDE SEQUENCE</scope>
</reference>